<evidence type="ECO:0000313" key="1">
    <source>
        <dbReference type="EMBL" id="KKS70805.1"/>
    </source>
</evidence>
<dbReference type="Proteomes" id="UP000033867">
    <property type="component" value="Unassembled WGS sequence"/>
</dbReference>
<evidence type="ECO:0000313" key="2">
    <source>
        <dbReference type="Proteomes" id="UP000033867"/>
    </source>
</evidence>
<gene>
    <name evidence="1" type="ORF">UV42_C0043G0007</name>
</gene>
<protein>
    <submittedName>
        <fullName evidence="1">Uncharacterized protein</fullName>
    </submittedName>
</protein>
<name>A0A0G1BBQ1_9BACT</name>
<organism evidence="1 2">
    <name type="scientific">Candidatus Magasanikbacteria bacterium GW2011_GWE2_42_7</name>
    <dbReference type="NCBI Taxonomy" id="1619052"/>
    <lineage>
        <taxon>Bacteria</taxon>
        <taxon>Candidatus Magasanikiibacteriota</taxon>
    </lineage>
</organism>
<accession>A0A0G1BBQ1</accession>
<sequence>MNFTEANKIFKIWSEWYWPSHFILHSVFLNKIPESFLPYQKNVLEEALNIIAKQYYDNGDFKVSKNIQESIASLAAYVRDDDALQQVSDRLSDVKMREAVLIYISNFKKDWKNWLDKQED</sequence>
<reference evidence="1 2" key="1">
    <citation type="journal article" date="2015" name="Nature">
        <title>rRNA introns, odd ribosomes, and small enigmatic genomes across a large radiation of phyla.</title>
        <authorList>
            <person name="Brown C.T."/>
            <person name="Hug L.A."/>
            <person name="Thomas B.C."/>
            <person name="Sharon I."/>
            <person name="Castelle C.J."/>
            <person name="Singh A."/>
            <person name="Wilkins M.J."/>
            <person name="Williams K.H."/>
            <person name="Banfield J.F."/>
        </authorList>
    </citation>
    <scope>NUCLEOTIDE SEQUENCE [LARGE SCALE GENOMIC DNA]</scope>
</reference>
<proteinExistence type="predicted"/>
<comment type="caution">
    <text evidence="1">The sequence shown here is derived from an EMBL/GenBank/DDBJ whole genome shotgun (WGS) entry which is preliminary data.</text>
</comment>
<dbReference type="EMBL" id="LCEK01000043">
    <property type="protein sequence ID" value="KKS70805.1"/>
    <property type="molecule type" value="Genomic_DNA"/>
</dbReference>
<dbReference type="AlphaFoldDB" id="A0A0G1BBQ1"/>